<dbReference type="Proteomes" id="UP000199340">
    <property type="component" value="Unassembled WGS sequence"/>
</dbReference>
<dbReference type="AlphaFoldDB" id="A0A1G8LE99"/>
<dbReference type="PANTHER" id="PTHR44858">
    <property type="entry name" value="TETRATRICOPEPTIDE REPEAT PROTEIN 6"/>
    <property type="match status" value="1"/>
</dbReference>
<dbReference type="InterPro" id="IPR050498">
    <property type="entry name" value="Ycf3"/>
</dbReference>
<name>A0A1G8LE99_9RHOB</name>
<keyword evidence="2 3" id="KW-0802">TPR repeat</keyword>
<dbReference type="SMART" id="SM00028">
    <property type="entry name" value="TPR"/>
    <property type="match status" value="3"/>
</dbReference>
<protein>
    <submittedName>
        <fullName evidence="4">Tetratricopeptide repeat-containing protein</fullName>
    </submittedName>
</protein>
<organism evidence="4 5">
    <name type="scientific">Lutimaribacter saemankumensis</name>
    <dbReference type="NCBI Taxonomy" id="490829"/>
    <lineage>
        <taxon>Bacteria</taxon>
        <taxon>Pseudomonadati</taxon>
        <taxon>Pseudomonadota</taxon>
        <taxon>Alphaproteobacteria</taxon>
        <taxon>Rhodobacterales</taxon>
        <taxon>Roseobacteraceae</taxon>
        <taxon>Lutimaribacter</taxon>
    </lineage>
</organism>
<reference evidence="4 5" key="1">
    <citation type="submission" date="2016-10" db="EMBL/GenBank/DDBJ databases">
        <authorList>
            <person name="de Groot N.N."/>
        </authorList>
    </citation>
    <scope>NUCLEOTIDE SEQUENCE [LARGE SCALE GENOMIC DNA]</scope>
    <source>
        <strain evidence="4 5">DSM 28010</strain>
    </source>
</reference>
<dbReference type="PROSITE" id="PS50005">
    <property type="entry name" value="TPR"/>
    <property type="match status" value="2"/>
</dbReference>
<feature type="repeat" description="TPR" evidence="3">
    <location>
        <begin position="100"/>
        <end position="133"/>
    </location>
</feature>
<gene>
    <name evidence="4" type="ORF">SAMN05421850_103269</name>
</gene>
<dbReference type="Pfam" id="PF14559">
    <property type="entry name" value="TPR_19"/>
    <property type="match status" value="1"/>
</dbReference>
<evidence type="ECO:0000313" key="5">
    <source>
        <dbReference type="Proteomes" id="UP000199340"/>
    </source>
</evidence>
<evidence type="ECO:0000256" key="1">
    <source>
        <dbReference type="ARBA" id="ARBA00022737"/>
    </source>
</evidence>
<evidence type="ECO:0000256" key="3">
    <source>
        <dbReference type="PROSITE-ProRule" id="PRU00339"/>
    </source>
</evidence>
<dbReference type="InterPro" id="IPR019734">
    <property type="entry name" value="TPR_rpt"/>
</dbReference>
<feature type="repeat" description="TPR" evidence="3">
    <location>
        <begin position="134"/>
        <end position="167"/>
    </location>
</feature>
<sequence length="186" mass="20363">MRTWPLIIKHTVAAGLLTVTFSIPVKGDEAGLTPLYERLQAAEAVDSKGITREIRMKWAQSGSDAMDLVLKRGQDALERGENDAAIEHFSAVIDHAPDFAEAYHGRAQAYFAEGLAGPALADLEQALILNPHHFDALYGLGTVLEQLGEAALAYETYALVLKMHPHYDEAKAARARLKTEVEGREL</sequence>
<accession>A0A1G8LE99</accession>
<evidence type="ECO:0000313" key="4">
    <source>
        <dbReference type="EMBL" id="SDI53797.1"/>
    </source>
</evidence>
<dbReference type="Pfam" id="PF13414">
    <property type="entry name" value="TPR_11"/>
    <property type="match status" value="1"/>
</dbReference>
<dbReference type="OrthoDB" id="9815010at2"/>
<keyword evidence="5" id="KW-1185">Reference proteome</keyword>
<dbReference type="SUPFAM" id="SSF48452">
    <property type="entry name" value="TPR-like"/>
    <property type="match status" value="1"/>
</dbReference>
<dbReference type="STRING" id="490829.SAMN05421850_103269"/>
<dbReference type="InterPro" id="IPR011990">
    <property type="entry name" value="TPR-like_helical_dom_sf"/>
</dbReference>
<dbReference type="EMBL" id="FNEB01000003">
    <property type="protein sequence ID" value="SDI53797.1"/>
    <property type="molecule type" value="Genomic_DNA"/>
</dbReference>
<dbReference type="PANTHER" id="PTHR44858:SF1">
    <property type="entry name" value="UDP-N-ACETYLGLUCOSAMINE--PEPTIDE N-ACETYLGLUCOSAMINYLTRANSFERASE SPINDLY-RELATED"/>
    <property type="match status" value="1"/>
</dbReference>
<keyword evidence="1" id="KW-0677">Repeat</keyword>
<proteinExistence type="predicted"/>
<dbReference type="Gene3D" id="1.25.40.10">
    <property type="entry name" value="Tetratricopeptide repeat domain"/>
    <property type="match status" value="1"/>
</dbReference>
<evidence type="ECO:0000256" key="2">
    <source>
        <dbReference type="ARBA" id="ARBA00022803"/>
    </source>
</evidence>